<evidence type="ECO:0000259" key="2">
    <source>
        <dbReference type="Pfam" id="PF18923"/>
    </source>
</evidence>
<dbReference type="EMBL" id="CP064791">
    <property type="protein sequence ID" value="QSG14471.1"/>
    <property type="molecule type" value="Genomic_DNA"/>
</dbReference>
<dbReference type="Proteomes" id="UP000663292">
    <property type="component" value="Chromosome"/>
</dbReference>
<keyword evidence="1" id="KW-0472">Membrane</keyword>
<keyword evidence="1" id="KW-0812">Transmembrane</keyword>
<feature type="domain" description="DUF5673" evidence="2">
    <location>
        <begin position="191"/>
        <end position="248"/>
    </location>
</feature>
<keyword evidence="4" id="KW-1185">Reference proteome</keyword>
<dbReference type="AlphaFoldDB" id="A0A897NQF4"/>
<evidence type="ECO:0000313" key="4">
    <source>
        <dbReference type="Proteomes" id="UP000663292"/>
    </source>
</evidence>
<dbReference type="InterPro" id="IPR043730">
    <property type="entry name" value="DUF5673"/>
</dbReference>
<reference evidence="3 4" key="1">
    <citation type="submission" date="2020-11" db="EMBL/GenBank/DDBJ databases">
        <title>Carbohydrate-dependent, anaerobic sulfur respiration: A novel catabolism in halophilic archaea.</title>
        <authorList>
            <person name="Sorokin D.Y."/>
            <person name="Messina E."/>
            <person name="Smedile F."/>
            <person name="La Cono V."/>
            <person name="Hallsworth J.E."/>
            <person name="Yakimov M.M."/>
        </authorList>
    </citation>
    <scope>NUCLEOTIDE SEQUENCE [LARGE SCALE GENOMIC DNA]</scope>
    <source>
        <strain evidence="3 4">HSR-Est</strain>
    </source>
</reference>
<feature type="transmembrane region" description="Helical" evidence="1">
    <location>
        <begin position="84"/>
        <end position="108"/>
    </location>
</feature>
<feature type="transmembrane region" description="Helical" evidence="1">
    <location>
        <begin position="60"/>
        <end position="78"/>
    </location>
</feature>
<organism evidence="3 4">
    <name type="scientific">Halapricum desulfuricans</name>
    <dbReference type="NCBI Taxonomy" id="2841257"/>
    <lineage>
        <taxon>Archaea</taxon>
        <taxon>Methanobacteriati</taxon>
        <taxon>Methanobacteriota</taxon>
        <taxon>Stenosarchaea group</taxon>
        <taxon>Halobacteria</taxon>
        <taxon>Halobacteriales</taxon>
        <taxon>Haloarculaceae</taxon>
        <taxon>Halapricum</taxon>
    </lineage>
</organism>
<keyword evidence="1" id="KW-1133">Transmembrane helix</keyword>
<proteinExistence type="predicted"/>
<name>A0A897NQF4_9EURY</name>
<dbReference type="GeneID" id="68857566"/>
<evidence type="ECO:0000256" key="1">
    <source>
        <dbReference type="SAM" id="Phobius"/>
    </source>
</evidence>
<feature type="transmembrane region" description="Helical" evidence="1">
    <location>
        <begin position="166"/>
        <end position="183"/>
    </location>
</feature>
<accession>A0A897NQF4</accession>
<evidence type="ECO:0000313" key="3">
    <source>
        <dbReference type="EMBL" id="QSG14471.1"/>
    </source>
</evidence>
<feature type="transmembrane region" description="Helical" evidence="1">
    <location>
        <begin position="141"/>
        <end position="160"/>
    </location>
</feature>
<dbReference type="Pfam" id="PF18923">
    <property type="entry name" value="DUF5673"/>
    <property type="match status" value="1"/>
</dbReference>
<feature type="transmembrane region" description="Helical" evidence="1">
    <location>
        <begin position="30"/>
        <end position="48"/>
    </location>
</feature>
<sequence length="252" mass="27583">MRRFALRATLILYATLLVGPIGSVLPGNEWALFVAGGGVGAVVGLVATDIREPEQFVHTAPRGIAGFLLPLAWLVPAITRAESAVSLFVSPWFFGSVAALVWLVALLLGHEIRQNRLQEELTTLVSFEAGPPAKVRRQAKYAVSALFVVVAVAIASIVVIGGETDLTAFVWLPAMLPVWLNLFTDQKQSAEITDEGIFLQATLHEWETIDGYEHTEGELAITRSDWYRSAMRFDPDHIDDIEAVTDALDQFV</sequence>
<dbReference type="RefSeq" id="WP_229122455.1">
    <property type="nucleotide sequence ID" value="NZ_CP064791.1"/>
</dbReference>
<protein>
    <recommendedName>
        <fullName evidence="2">DUF5673 domain-containing protein</fullName>
    </recommendedName>
</protein>
<gene>
    <name evidence="3" type="ORF">HSEST_0931</name>
</gene>